<sequence>MVARDTARKELKTTLQVDIPASGPENALPLRSSDSSNDTSSDDTSSGGTSVSRVPTSIPLADPTIGQHLEEKMIERHQTFLEALTKHTTAQHTKFMVSMIEYHMTFLQAFTSAQVQQNTNLQSALAEQHRKAFEQQQEYLDTQRRTREELLSEQKLTMATVRNLLLTKREG</sequence>
<proteinExistence type="predicted"/>
<dbReference type="OrthoDB" id="2431410at2759"/>
<name>A0A9P6QR34_9FUNG</name>
<evidence type="ECO:0000256" key="1">
    <source>
        <dbReference type="SAM" id="MobiDB-lite"/>
    </source>
</evidence>
<organism evidence="2 3">
    <name type="scientific">Linnemannia gamsii</name>
    <dbReference type="NCBI Taxonomy" id="64522"/>
    <lineage>
        <taxon>Eukaryota</taxon>
        <taxon>Fungi</taxon>
        <taxon>Fungi incertae sedis</taxon>
        <taxon>Mucoromycota</taxon>
        <taxon>Mortierellomycotina</taxon>
        <taxon>Mortierellomycetes</taxon>
        <taxon>Mortierellales</taxon>
        <taxon>Mortierellaceae</taxon>
        <taxon>Linnemannia</taxon>
    </lineage>
</organism>
<comment type="caution">
    <text evidence="2">The sequence shown here is derived from an EMBL/GenBank/DDBJ whole genome shotgun (WGS) entry which is preliminary data.</text>
</comment>
<dbReference type="EMBL" id="JAAAIN010003881">
    <property type="protein sequence ID" value="KAG0283626.1"/>
    <property type="molecule type" value="Genomic_DNA"/>
</dbReference>
<reference evidence="2" key="1">
    <citation type="journal article" date="2020" name="Fungal Divers.">
        <title>Resolving the Mortierellaceae phylogeny through synthesis of multi-gene phylogenetics and phylogenomics.</title>
        <authorList>
            <person name="Vandepol N."/>
            <person name="Liber J."/>
            <person name="Desiro A."/>
            <person name="Na H."/>
            <person name="Kennedy M."/>
            <person name="Barry K."/>
            <person name="Grigoriev I.V."/>
            <person name="Miller A.N."/>
            <person name="O'Donnell K."/>
            <person name="Stajich J.E."/>
            <person name="Bonito G."/>
        </authorList>
    </citation>
    <scope>NUCLEOTIDE SEQUENCE</scope>
    <source>
        <strain evidence="2">NVP60</strain>
    </source>
</reference>
<keyword evidence="3" id="KW-1185">Reference proteome</keyword>
<dbReference type="AlphaFoldDB" id="A0A9P6QR34"/>
<feature type="compositionally biased region" description="Basic and acidic residues" evidence="1">
    <location>
        <begin position="1"/>
        <end position="12"/>
    </location>
</feature>
<feature type="compositionally biased region" description="Low complexity" evidence="1">
    <location>
        <begin position="31"/>
        <end position="57"/>
    </location>
</feature>
<dbReference type="Proteomes" id="UP000823405">
    <property type="component" value="Unassembled WGS sequence"/>
</dbReference>
<feature type="region of interest" description="Disordered" evidence="1">
    <location>
        <begin position="1"/>
        <end position="62"/>
    </location>
</feature>
<gene>
    <name evidence="2" type="ORF">BGZ97_008464</name>
</gene>
<evidence type="ECO:0000313" key="2">
    <source>
        <dbReference type="EMBL" id="KAG0283626.1"/>
    </source>
</evidence>
<accession>A0A9P6QR34</accession>
<protein>
    <submittedName>
        <fullName evidence="2">Uncharacterized protein</fullName>
    </submittedName>
</protein>
<evidence type="ECO:0000313" key="3">
    <source>
        <dbReference type="Proteomes" id="UP000823405"/>
    </source>
</evidence>